<feature type="chain" id="PRO_5046702913" evidence="2">
    <location>
        <begin position="25"/>
        <end position="121"/>
    </location>
</feature>
<comment type="caution">
    <text evidence="4">The sequence shown here is derived from an EMBL/GenBank/DDBJ whole genome shotgun (WGS) entry which is preliminary data.</text>
</comment>
<proteinExistence type="predicted"/>
<evidence type="ECO:0000259" key="3">
    <source>
        <dbReference type="Pfam" id="PF03413"/>
    </source>
</evidence>
<keyword evidence="5" id="KW-1185">Reference proteome</keyword>
<name>A0ABT1RK40_9FIRM</name>
<gene>
    <name evidence="4" type="ORF">NE619_02380</name>
</gene>
<dbReference type="EMBL" id="JANFXK010000002">
    <property type="protein sequence ID" value="MCQ4635563.1"/>
    <property type="molecule type" value="Genomic_DNA"/>
</dbReference>
<evidence type="ECO:0000313" key="4">
    <source>
        <dbReference type="EMBL" id="MCQ4635563.1"/>
    </source>
</evidence>
<keyword evidence="2" id="KW-0732">Signal</keyword>
<protein>
    <submittedName>
        <fullName evidence="4">PepSY domain-containing protein</fullName>
    </submittedName>
</protein>
<evidence type="ECO:0000313" key="5">
    <source>
        <dbReference type="Proteomes" id="UP001524502"/>
    </source>
</evidence>
<evidence type="ECO:0000256" key="2">
    <source>
        <dbReference type="SAM" id="SignalP"/>
    </source>
</evidence>
<dbReference type="Gene3D" id="3.10.450.40">
    <property type="match status" value="1"/>
</dbReference>
<dbReference type="RefSeq" id="WP_256130757.1">
    <property type="nucleotide sequence ID" value="NZ_JANFXK010000002.1"/>
</dbReference>
<feature type="region of interest" description="Disordered" evidence="1">
    <location>
        <begin position="23"/>
        <end position="52"/>
    </location>
</feature>
<feature type="signal peptide" evidence="2">
    <location>
        <begin position="1"/>
        <end position="24"/>
    </location>
</feature>
<accession>A0ABT1RK40</accession>
<dbReference type="Proteomes" id="UP001524502">
    <property type="component" value="Unassembled WGS sequence"/>
</dbReference>
<dbReference type="PROSITE" id="PS51257">
    <property type="entry name" value="PROKAR_LIPOPROTEIN"/>
    <property type="match status" value="1"/>
</dbReference>
<feature type="compositionally biased region" description="Low complexity" evidence="1">
    <location>
        <begin position="32"/>
        <end position="49"/>
    </location>
</feature>
<organism evidence="4 5">
    <name type="scientific">Anaerovorax odorimutans</name>
    <dbReference type="NCBI Taxonomy" id="109327"/>
    <lineage>
        <taxon>Bacteria</taxon>
        <taxon>Bacillati</taxon>
        <taxon>Bacillota</taxon>
        <taxon>Clostridia</taxon>
        <taxon>Peptostreptococcales</taxon>
        <taxon>Anaerovoracaceae</taxon>
        <taxon>Anaerovorax</taxon>
    </lineage>
</organism>
<dbReference type="InterPro" id="IPR025711">
    <property type="entry name" value="PepSY"/>
</dbReference>
<dbReference type="Pfam" id="PF03413">
    <property type="entry name" value="PepSY"/>
    <property type="match status" value="1"/>
</dbReference>
<sequence>MKKKFALLLAAVVAVLMIAGCSSGNNDSQQQTEPSSAAAETTAAATSESQQNLIGEQKAKEIALKKVDGAKESDITKFKLDRDDGRQEYEGEIIYKDREYDFEIDAVSGEILSWEDEAVNQ</sequence>
<reference evidence="4 5" key="1">
    <citation type="submission" date="2022-06" db="EMBL/GenBank/DDBJ databases">
        <title>Isolation of gut microbiota from human fecal samples.</title>
        <authorList>
            <person name="Pamer E.G."/>
            <person name="Barat B."/>
            <person name="Waligurski E."/>
            <person name="Medina S."/>
            <person name="Paddock L."/>
            <person name="Mostad J."/>
        </authorList>
    </citation>
    <scope>NUCLEOTIDE SEQUENCE [LARGE SCALE GENOMIC DNA]</scope>
    <source>
        <strain evidence="4 5">SL.3.17</strain>
    </source>
</reference>
<evidence type="ECO:0000256" key="1">
    <source>
        <dbReference type="SAM" id="MobiDB-lite"/>
    </source>
</evidence>
<feature type="domain" description="PepSY" evidence="3">
    <location>
        <begin position="54"/>
        <end position="114"/>
    </location>
</feature>